<dbReference type="HOGENOM" id="CLU_026974_3_1_0"/>
<dbReference type="PANTHER" id="PTHR30006:SF2">
    <property type="entry name" value="ABC TRANSPORTER SUBSTRATE-BINDING PROTEIN"/>
    <property type="match status" value="1"/>
</dbReference>
<sequence>MKKQVFFLFALVMMLTMASLTYGFDPELFPGETELYQKALEEGLVISYDTGPGWANWVGAFKAFEERYQDMSIVYNDLGSGVTVARLEKEQRRPQADTAYYSVTYGPIAKEKGVTEGFLPPNFDKLSEKLKDPEGHWFTIHVGTVAIVVNNKLVKNHPATWSDLLKPEYKGCIVYLDPRTTGVGHAITQAAAYAMGGDENNPKPGIEFLAKLHQSGNIKRYEATVPYAKFLKGEIPIWITYDFNGYKAKYVGEADATVIIPSEGTVTVPYVISLVKGAPHPNAGKLWLSFIMSNEGQKIFAEGFVRPAVPGVELPAEVAEKLLPAEAYQAAHDVDWIVAKEKLEEVKKMWGDMVLGGQ</sequence>
<dbReference type="Pfam" id="PF13343">
    <property type="entry name" value="SBP_bac_6"/>
    <property type="match status" value="1"/>
</dbReference>
<evidence type="ECO:0000313" key="3">
    <source>
        <dbReference type="EMBL" id="GAK57593.1"/>
    </source>
</evidence>
<proteinExistence type="predicted"/>
<evidence type="ECO:0000256" key="2">
    <source>
        <dbReference type="SAM" id="SignalP"/>
    </source>
</evidence>
<keyword evidence="4" id="KW-1185">Reference proteome</keyword>
<feature type="signal peptide" evidence="2">
    <location>
        <begin position="1"/>
        <end position="18"/>
    </location>
</feature>
<gene>
    <name evidence="3" type="ORF">U27_04560</name>
</gene>
<dbReference type="GO" id="GO:0015888">
    <property type="term" value="P:thiamine transport"/>
    <property type="evidence" value="ECO:0007669"/>
    <property type="project" value="TreeGrafter"/>
</dbReference>
<protein>
    <submittedName>
        <fullName evidence="3">Putative ABC transport system, substrate-binding exported protein</fullName>
    </submittedName>
</protein>
<dbReference type="GO" id="GO:0030975">
    <property type="term" value="F:thiamine binding"/>
    <property type="evidence" value="ECO:0007669"/>
    <property type="project" value="TreeGrafter"/>
</dbReference>
<dbReference type="PANTHER" id="PTHR30006">
    <property type="entry name" value="THIAMINE-BINDING PERIPLASMIC PROTEIN-RELATED"/>
    <property type="match status" value="1"/>
</dbReference>
<dbReference type="AlphaFoldDB" id="A0A081BZ38"/>
<dbReference type="SUPFAM" id="SSF53850">
    <property type="entry name" value="Periplasmic binding protein-like II"/>
    <property type="match status" value="1"/>
</dbReference>
<feature type="chain" id="PRO_5001755429" evidence="2">
    <location>
        <begin position="19"/>
        <end position="358"/>
    </location>
</feature>
<dbReference type="Gene3D" id="3.40.190.10">
    <property type="entry name" value="Periplasmic binding protein-like II"/>
    <property type="match status" value="2"/>
</dbReference>
<name>A0A081BZ38_VECG1</name>
<accession>A0A081BZ38</accession>
<keyword evidence="1 2" id="KW-0732">Signal</keyword>
<dbReference type="EMBL" id="DF820466">
    <property type="protein sequence ID" value="GAK57593.1"/>
    <property type="molecule type" value="Genomic_DNA"/>
</dbReference>
<evidence type="ECO:0000313" key="4">
    <source>
        <dbReference type="Proteomes" id="UP000030661"/>
    </source>
</evidence>
<dbReference type="STRING" id="1499967.U27_04560"/>
<dbReference type="GO" id="GO:0030976">
    <property type="term" value="F:thiamine pyrophosphate binding"/>
    <property type="evidence" value="ECO:0007669"/>
    <property type="project" value="TreeGrafter"/>
</dbReference>
<dbReference type="eggNOG" id="COG1840">
    <property type="taxonomic scope" value="Bacteria"/>
</dbReference>
<dbReference type="GO" id="GO:0030288">
    <property type="term" value="C:outer membrane-bounded periplasmic space"/>
    <property type="evidence" value="ECO:0007669"/>
    <property type="project" value="TreeGrafter"/>
</dbReference>
<dbReference type="Proteomes" id="UP000030661">
    <property type="component" value="Unassembled WGS sequence"/>
</dbReference>
<reference evidence="3" key="1">
    <citation type="journal article" date="2015" name="PeerJ">
        <title>First genomic representation of candidate bacterial phylum KSB3 points to enhanced environmental sensing as a trigger of wastewater bulking.</title>
        <authorList>
            <person name="Sekiguchi Y."/>
            <person name="Ohashi A."/>
            <person name="Parks D.H."/>
            <person name="Yamauchi T."/>
            <person name="Tyson G.W."/>
            <person name="Hugenholtz P."/>
        </authorList>
    </citation>
    <scope>NUCLEOTIDE SEQUENCE [LARGE SCALE GENOMIC DNA]</scope>
</reference>
<organism evidence="3">
    <name type="scientific">Vecturithrix granuli</name>
    <dbReference type="NCBI Taxonomy" id="1499967"/>
    <lineage>
        <taxon>Bacteria</taxon>
        <taxon>Candidatus Moduliflexota</taxon>
        <taxon>Candidatus Vecturitrichia</taxon>
        <taxon>Candidatus Vecturitrichales</taxon>
        <taxon>Candidatus Vecturitrichaceae</taxon>
        <taxon>Candidatus Vecturithrix</taxon>
    </lineage>
</organism>
<evidence type="ECO:0000256" key="1">
    <source>
        <dbReference type="ARBA" id="ARBA00022729"/>
    </source>
</evidence>